<organism evidence="4 5">
    <name type="scientific">Renibacterium salmoninarum (strain ATCC 33209 / DSM 20767 / JCM 11484 / NBRC 15589 / NCIMB 2235)</name>
    <dbReference type="NCBI Taxonomy" id="288705"/>
    <lineage>
        <taxon>Bacteria</taxon>
        <taxon>Bacillati</taxon>
        <taxon>Actinomycetota</taxon>
        <taxon>Actinomycetes</taxon>
        <taxon>Micrococcales</taxon>
        <taxon>Micrococcaceae</taxon>
        <taxon>Renibacterium</taxon>
    </lineage>
</organism>
<dbReference type="SMART" id="SM00900">
    <property type="entry name" value="FMN_bind"/>
    <property type="match status" value="1"/>
</dbReference>
<evidence type="ECO:0000313" key="5">
    <source>
        <dbReference type="Proteomes" id="UP000002007"/>
    </source>
</evidence>
<accession>A9WQ12</accession>
<feature type="region of interest" description="Disordered" evidence="1">
    <location>
        <begin position="33"/>
        <end position="81"/>
    </location>
</feature>
<protein>
    <recommendedName>
        <fullName evidence="3">FMN-binding domain-containing protein</fullName>
    </recommendedName>
</protein>
<dbReference type="PROSITE" id="PS51257">
    <property type="entry name" value="PROKAR_LIPOPROTEIN"/>
    <property type="match status" value="1"/>
</dbReference>
<evidence type="ECO:0000313" key="4">
    <source>
        <dbReference type="EMBL" id="ABY23158.1"/>
    </source>
</evidence>
<gene>
    <name evidence="4" type="ordered locus">RSal33209_1422</name>
</gene>
<reference evidence="5" key="1">
    <citation type="journal article" date="2008" name="J. Bacteriol.">
        <title>Genome sequence of the fish pathogen Renibacterium salmoninarum suggests reductive evolution away from an environmental Arthrobacter ancestor.</title>
        <authorList>
            <person name="Wiens G.D."/>
            <person name="Rockey D.D."/>
            <person name="Wu Z."/>
            <person name="Chang J."/>
            <person name="Levy R."/>
            <person name="Crane S."/>
            <person name="Chen D.S."/>
            <person name="Capri G.R."/>
            <person name="Burnett J.R."/>
            <person name="Sudheesh P.S."/>
            <person name="Schipma M.J."/>
            <person name="Burd H."/>
            <person name="Bhattacharyya A."/>
            <person name="Rhodes L.D."/>
            <person name="Kaul R."/>
            <person name="Strom M.S."/>
        </authorList>
    </citation>
    <scope>NUCLEOTIDE SEQUENCE [LARGE SCALE GENOMIC DNA]</scope>
    <source>
        <strain evidence="5">ATCC 33209 / DSM 20767 / JCM 11484 / NBRC 15589 / NCIMB 2235</strain>
    </source>
</reference>
<name>A9WQ12_RENSM</name>
<dbReference type="KEGG" id="rsa:RSal33209_1422"/>
<proteinExistence type="predicted"/>
<dbReference type="STRING" id="288705.RSal33209_1422"/>
<dbReference type="InterPro" id="IPR007329">
    <property type="entry name" value="FMN-bd"/>
</dbReference>
<dbReference type="eggNOG" id="COG3976">
    <property type="taxonomic scope" value="Bacteria"/>
</dbReference>
<keyword evidence="2" id="KW-0732">Signal</keyword>
<sequence>MRRLPMKSTTRKTLFASTEGLTLASGMAACVPAANQSAAKSPSTNAPAASSATSSDQSSSPSSGAKSPYKDGAYQADGSYISPNGQEKLGVELTLTAGTVTNLKLTSYPSNPNTKRFQGEFISGVDAQVVGKSIDSLNVSKVSGSSLTSGGFNDAIAQIKKEAAQK</sequence>
<feature type="signal peptide" evidence="2">
    <location>
        <begin position="1"/>
        <end position="28"/>
    </location>
</feature>
<dbReference type="EMBL" id="CP000910">
    <property type="protein sequence ID" value="ABY23158.1"/>
    <property type="molecule type" value="Genomic_DNA"/>
</dbReference>
<feature type="chain" id="PRO_5038760927" description="FMN-binding domain-containing protein" evidence="2">
    <location>
        <begin position="29"/>
        <end position="166"/>
    </location>
</feature>
<evidence type="ECO:0000259" key="3">
    <source>
        <dbReference type="SMART" id="SM00900"/>
    </source>
</evidence>
<feature type="compositionally biased region" description="Low complexity" evidence="1">
    <location>
        <begin position="37"/>
        <end position="67"/>
    </location>
</feature>
<dbReference type="Proteomes" id="UP000002007">
    <property type="component" value="Chromosome"/>
</dbReference>
<dbReference type="GO" id="GO:0016020">
    <property type="term" value="C:membrane"/>
    <property type="evidence" value="ECO:0007669"/>
    <property type="project" value="InterPro"/>
</dbReference>
<feature type="domain" description="FMN-binding" evidence="3">
    <location>
        <begin position="85"/>
        <end position="163"/>
    </location>
</feature>
<evidence type="ECO:0000256" key="2">
    <source>
        <dbReference type="SAM" id="SignalP"/>
    </source>
</evidence>
<evidence type="ECO:0000256" key="1">
    <source>
        <dbReference type="SAM" id="MobiDB-lite"/>
    </source>
</evidence>
<dbReference type="HOGENOM" id="CLU_125315_2_0_11"/>
<keyword evidence="5" id="KW-1185">Reference proteome</keyword>
<dbReference type="AlphaFoldDB" id="A9WQ12"/>
<dbReference type="GO" id="GO:0010181">
    <property type="term" value="F:FMN binding"/>
    <property type="evidence" value="ECO:0007669"/>
    <property type="project" value="InterPro"/>
</dbReference>